<dbReference type="InterPro" id="IPR008966">
    <property type="entry name" value="Adhesion_dom_sf"/>
</dbReference>
<keyword evidence="4" id="KW-0281">Fimbrium</keyword>
<keyword evidence="3 5" id="KW-0732">Signal</keyword>
<feature type="domain" description="Fimbrial-type adhesion" evidence="6">
    <location>
        <begin position="31"/>
        <end position="152"/>
    </location>
</feature>
<dbReference type="InterPro" id="IPR036937">
    <property type="entry name" value="Adhesion_dom_fimbrial_sf"/>
</dbReference>
<sequence length="178" mass="18435">MNAKKTCSMALILTALSAAGMPAACAQNASINVTGSLVNPTCTVSGAYQEDFGEVYIDKVSSSTLSARLINLTLTNCSNTTVTATATFSGTLDAGTVIFTNMGSATGVGVRAYRNSGAGQTVSNGHQWTKNVDATSHSVTFPTVFTLVRKYVASNNPRYVAMTSGTVLAVISVSYSYS</sequence>
<feature type="signal peptide" evidence="5">
    <location>
        <begin position="1"/>
        <end position="26"/>
    </location>
</feature>
<dbReference type="InterPro" id="IPR000259">
    <property type="entry name" value="Adhesion_dom_fimbrial"/>
</dbReference>
<evidence type="ECO:0000313" key="7">
    <source>
        <dbReference type="EMBL" id="MBF7979190.1"/>
    </source>
</evidence>
<keyword evidence="8" id="KW-1185">Reference proteome</keyword>
<proteinExistence type="inferred from homology"/>
<feature type="chain" id="PRO_5045559722" evidence="5">
    <location>
        <begin position="27"/>
        <end position="178"/>
    </location>
</feature>
<reference evidence="7 8" key="1">
    <citation type="submission" date="2020-11" db="EMBL/GenBank/DDBJ databases">
        <title>Taxonomic investigation of Rahnella strains.</title>
        <authorList>
            <person name="Lee S.D."/>
        </authorList>
    </citation>
    <scope>NUCLEOTIDE SEQUENCE [LARGE SCALE GENOMIC DNA]</scope>
    <source>
        <strain evidence="7 8">SAP-17</strain>
    </source>
</reference>
<dbReference type="Gene3D" id="2.60.40.1090">
    <property type="entry name" value="Fimbrial-type adhesion domain"/>
    <property type="match status" value="1"/>
</dbReference>
<dbReference type="EMBL" id="JADOBI010000003">
    <property type="protein sequence ID" value="MBF7979190.1"/>
    <property type="molecule type" value="Genomic_DNA"/>
</dbReference>
<evidence type="ECO:0000256" key="5">
    <source>
        <dbReference type="SAM" id="SignalP"/>
    </source>
</evidence>
<comment type="caution">
    <text evidence="7">The sequence shown here is derived from an EMBL/GenBank/DDBJ whole genome shotgun (WGS) entry which is preliminary data.</text>
</comment>
<dbReference type="RefSeq" id="WP_195813844.1">
    <property type="nucleotide sequence ID" value="NZ_JADOBI010000003.1"/>
</dbReference>
<dbReference type="Proteomes" id="UP000636811">
    <property type="component" value="Unassembled WGS sequence"/>
</dbReference>
<comment type="similarity">
    <text evidence="2">Belongs to the fimbrial protein family.</text>
</comment>
<evidence type="ECO:0000313" key="8">
    <source>
        <dbReference type="Proteomes" id="UP000636811"/>
    </source>
</evidence>
<evidence type="ECO:0000259" key="6">
    <source>
        <dbReference type="Pfam" id="PF00419"/>
    </source>
</evidence>
<evidence type="ECO:0000256" key="2">
    <source>
        <dbReference type="ARBA" id="ARBA00006671"/>
    </source>
</evidence>
<accession>A0ABS0E290</accession>
<dbReference type="SUPFAM" id="SSF49401">
    <property type="entry name" value="Bacterial adhesins"/>
    <property type="match status" value="1"/>
</dbReference>
<dbReference type="PANTHER" id="PTHR33420">
    <property type="entry name" value="FIMBRIAL SUBUNIT ELFA-RELATED"/>
    <property type="match status" value="1"/>
</dbReference>
<evidence type="ECO:0000256" key="3">
    <source>
        <dbReference type="ARBA" id="ARBA00022729"/>
    </source>
</evidence>
<dbReference type="Pfam" id="PF00419">
    <property type="entry name" value="Fimbrial"/>
    <property type="match status" value="1"/>
</dbReference>
<evidence type="ECO:0000256" key="4">
    <source>
        <dbReference type="ARBA" id="ARBA00023263"/>
    </source>
</evidence>
<organism evidence="7 8">
    <name type="scientific">Rahnella laticis</name>
    <dbReference type="NCBI Taxonomy" id="2787622"/>
    <lineage>
        <taxon>Bacteria</taxon>
        <taxon>Pseudomonadati</taxon>
        <taxon>Pseudomonadota</taxon>
        <taxon>Gammaproteobacteria</taxon>
        <taxon>Enterobacterales</taxon>
        <taxon>Yersiniaceae</taxon>
        <taxon>Rahnella</taxon>
    </lineage>
</organism>
<evidence type="ECO:0000256" key="1">
    <source>
        <dbReference type="ARBA" id="ARBA00004561"/>
    </source>
</evidence>
<protein>
    <submittedName>
        <fullName evidence="7">Type 1 fimbrial protein</fullName>
    </submittedName>
</protein>
<comment type="subcellular location">
    <subcellularLocation>
        <location evidence="1">Fimbrium</location>
    </subcellularLocation>
</comment>
<dbReference type="InterPro" id="IPR050263">
    <property type="entry name" value="Bact_Fimbrial_Adh_Pro"/>
</dbReference>
<dbReference type="PANTHER" id="PTHR33420:SF3">
    <property type="entry name" value="FIMBRIAL SUBUNIT ELFA"/>
    <property type="match status" value="1"/>
</dbReference>
<gene>
    <name evidence="7" type="ORF">IV433_07165</name>
</gene>
<name>A0ABS0E290_9GAMM</name>